<evidence type="ECO:0000256" key="3">
    <source>
        <dbReference type="ARBA" id="ARBA00023239"/>
    </source>
</evidence>
<dbReference type="GO" id="GO:0008813">
    <property type="term" value="F:chorismate lyase activity"/>
    <property type="evidence" value="ECO:0007669"/>
    <property type="project" value="UniProtKB-UniRule"/>
</dbReference>
<comment type="similarity">
    <text evidence="4">Belongs to the UbiC family.</text>
</comment>
<sequence>MFTIPSPCLKNWLLDTGSLTERLQSQCTSFHLTLVGQRQAQITLEEFRRVSAPNQELNLEEWQVREVLLWGDNQPWVFARSILPQRLCESDFVNLNTKPLGQLIFNDERFKRMPFELTHMSPSKDFLEKLHIESEMKLWGRRSAFTFEDLQMTVSEVFLPNSPAYQEMK</sequence>
<comment type="catalytic activity">
    <reaction evidence="4">
        <text>chorismate = 4-hydroxybenzoate + pyruvate</text>
        <dbReference type="Rhea" id="RHEA:16505"/>
        <dbReference type="ChEBI" id="CHEBI:15361"/>
        <dbReference type="ChEBI" id="CHEBI:17879"/>
        <dbReference type="ChEBI" id="CHEBI:29748"/>
        <dbReference type="EC" id="4.1.3.40"/>
    </reaction>
</comment>
<feature type="binding site" evidence="4">
    <location>
        <position position="65"/>
    </location>
    <ligand>
        <name>substrate</name>
    </ligand>
</feature>
<dbReference type="HAMAP" id="MF_01632">
    <property type="entry name" value="UbiC"/>
    <property type="match status" value="1"/>
</dbReference>
<name>K6Z3J3_9ALTE</name>
<comment type="pathway">
    <text evidence="4">Cofactor biosynthesis; ubiquinone biosynthesis.</text>
</comment>
<dbReference type="Proteomes" id="UP000011864">
    <property type="component" value="Chromosome"/>
</dbReference>
<gene>
    <name evidence="4" type="primary">ubiC</name>
    <name evidence="5" type="ORF">C427_0102</name>
</gene>
<dbReference type="GO" id="GO:0042866">
    <property type="term" value="P:pyruvate biosynthetic process"/>
    <property type="evidence" value="ECO:0007669"/>
    <property type="project" value="UniProtKB-UniRule"/>
</dbReference>
<dbReference type="GO" id="GO:0005829">
    <property type="term" value="C:cytosol"/>
    <property type="evidence" value="ECO:0007669"/>
    <property type="project" value="TreeGrafter"/>
</dbReference>
<dbReference type="EMBL" id="CP003837">
    <property type="protein sequence ID" value="AGH42212.1"/>
    <property type="molecule type" value="Genomic_DNA"/>
</dbReference>
<proteinExistence type="inferred from homology"/>
<keyword evidence="6" id="KW-1185">Reference proteome</keyword>
<dbReference type="EC" id="4.1.3.40" evidence="4"/>
<dbReference type="PANTHER" id="PTHR38683">
    <property type="entry name" value="CHORISMATE PYRUVATE-LYASE"/>
    <property type="match status" value="1"/>
</dbReference>
<dbReference type="eggNOG" id="COG3161">
    <property type="taxonomic scope" value="Bacteria"/>
</dbReference>
<evidence type="ECO:0000313" key="6">
    <source>
        <dbReference type="Proteomes" id="UP000011864"/>
    </source>
</evidence>
<keyword evidence="4" id="KW-0670">Pyruvate</keyword>
<evidence type="ECO:0000256" key="2">
    <source>
        <dbReference type="ARBA" id="ARBA00022688"/>
    </source>
</evidence>
<evidence type="ECO:0000256" key="4">
    <source>
        <dbReference type="HAMAP-Rule" id="MF_01632"/>
    </source>
</evidence>
<evidence type="ECO:0000313" key="5">
    <source>
        <dbReference type="EMBL" id="AGH42212.1"/>
    </source>
</evidence>
<dbReference type="InterPro" id="IPR007440">
    <property type="entry name" value="Chorismate--pyruvate_lyase"/>
</dbReference>
<keyword evidence="1 4" id="KW-0963">Cytoplasm</keyword>
<accession>K6Z3J3</accession>
<dbReference type="KEGG" id="gps:C427_0102"/>
<reference evidence="5 6" key="1">
    <citation type="journal article" date="2013" name="Genome Announc.">
        <title>Complete Genome Sequence of Glaciecola psychrophila Strain 170T.</title>
        <authorList>
            <person name="Yin J."/>
            <person name="Chen J."/>
            <person name="Liu G."/>
            <person name="Yu Y."/>
            <person name="Song L."/>
            <person name="Wang X."/>
            <person name="Qu X."/>
        </authorList>
    </citation>
    <scope>NUCLEOTIDE SEQUENCE [LARGE SCALE GENOMIC DNA]</scope>
    <source>
        <strain evidence="5 6">170</strain>
    </source>
</reference>
<dbReference type="Pfam" id="PF04345">
    <property type="entry name" value="Chor_lyase"/>
    <property type="match status" value="1"/>
</dbReference>
<keyword evidence="3 4" id="KW-0456">Lyase</keyword>
<dbReference type="InterPro" id="IPR028978">
    <property type="entry name" value="Chorismate_lyase_/UTRA_dom_sf"/>
</dbReference>
<dbReference type="UniPathway" id="UPA00232"/>
<feature type="binding site" evidence="4">
    <location>
        <position position="100"/>
    </location>
    <ligand>
        <name>substrate</name>
    </ligand>
</feature>
<comment type="subcellular location">
    <subcellularLocation>
        <location evidence="4">Cytoplasm</location>
    </subcellularLocation>
</comment>
<evidence type="ECO:0000256" key="1">
    <source>
        <dbReference type="ARBA" id="ARBA00022490"/>
    </source>
</evidence>
<dbReference type="PANTHER" id="PTHR38683:SF1">
    <property type="entry name" value="CHORISMATE PYRUVATE-LYASE"/>
    <property type="match status" value="1"/>
</dbReference>
<protein>
    <recommendedName>
        <fullName evidence="4">Probable chorismate pyruvate-lyase</fullName>
        <shortName evidence="4">CL</shortName>
        <shortName evidence="4">CPL</shortName>
        <ecNumber evidence="4">4.1.3.40</ecNumber>
    </recommendedName>
</protein>
<dbReference type="HOGENOM" id="CLU_096824_3_0_6"/>
<keyword evidence="2 4" id="KW-0831">Ubiquinone biosynthesis</keyword>
<dbReference type="PATRIC" id="fig|1129794.4.peg.98"/>
<dbReference type="AlphaFoldDB" id="K6Z3J3"/>
<organism evidence="5 6">
    <name type="scientific">Paraglaciecola psychrophila 170</name>
    <dbReference type="NCBI Taxonomy" id="1129794"/>
    <lineage>
        <taxon>Bacteria</taxon>
        <taxon>Pseudomonadati</taxon>
        <taxon>Pseudomonadota</taxon>
        <taxon>Gammaproteobacteria</taxon>
        <taxon>Alteromonadales</taxon>
        <taxon>Alteromonadaceae</taxon>
        <taxon>Paraglaciecola</taxon>
    </lineage>
</organism>
<comment type="function">
    <text evidence="4">Removes the pyruvyl group from chorismate, with concomitant aromatization of the ring, to provide 4-hydroxybenzoate (4HB) for the ubiquinone pathway.</text>
</comment>
<feature type="binding site" evidence="4">
    <location>
        <position position="156"/>
    </location>
    <ligand>
        <name>substrate</name>
    </ligand>
</feature>
<dbReference type="STRING" id="1129794.C427_0102"/>
<comment type="caution">
    <text evidence="4">Lacks conserved residue(s) required for the propagation of feature annotation.</text>
</comment>
<dbReference type="SUPFAM" id="SSF64288">
    <property type="entry name" value="Chorismate lyase-like"/>
    <property type="match status" value="1"/>
</dbReference>
<dbReference type="Gene3D" id="3.40.1410.10">
    <property type="entry name" value="Chorismate lyase-like"/>
    <property type="match status" value="1"/>
</dbReference>
<dbReference type="GO" id="GO:0006744">
    <property type="term" value="P:ubiquinone biosynthetic process"/>
    <property type="evidence" value="ECO:0007669"/>
    <property type="project" value="UniProtKB-UniRule"/>
</dbReference>